<dbReference type="AlphaFoldDB" id="A0A4C1Z2G1"/>
<evidence type="ECO:0000313" key="3">
    <source>
        <dbReference type="EMBL" id="GBP81710.1"/>
    </source>
</evidence>
<keyword evidence="2" id="KW-1133">Transmembrane helix</keyword>
<gene>
    <name evidence="3" type="ORF">EVAR_59839_1</name>
</gene>
<feature type="region of interest" description="Disordered" evidence="1">
    <location>
        <begin position="1"/>
        <end position="22"/>
    </location>
</feature>
<evidence type="ECO:0000256" key="1">
    <source>
        <dbReference type="SAM" id="MobiDB-lite"/>
    </source>
</evidence>
<keyword evidence="2" id="KW-0812">Transmembrane</keyword>
<sequence length="88" mass="9751">MAGETQSMAGEARRPRGAGRRARLVRDRRCLLAVAFVTLAVLISVVVAGVAQNRLRKKKRRRRSIRPYFYISDSAMRPSAVKHSGGEG</sequence>
<proteinExistence type="predicted"/>
<protein>
    <submittedName>
        <fullName evidence="3">Uncharacterized protein</fullName>
    </submittedName>
</protein>
<evidence type="ECO:0000256" key="2">
    <source>
        <dbReference type="SAM" id="Phobius"/>
    </source>
</evidence>
<comment type="caution">
    <text evidence="3">The sequence shown here is derived from an EMBL/GenBank/DDBJ whole genome shotgun (WGS) entry which is preliminary data.</text>
</comment>
<dbReference type="Proteomes" id="UP000299102">
    <property type="component" value="Unassembled WGS sequence"/>
</dbReference>
<accession>A0A4C1Z2G1</accession>
<keyword evidence="4" id="KW-1185">Reference proteome</keyword>
<feature type="transmembrane region" description="Helical" evidence="2">
    <location>
        <begin position="31"/>
        <end position="51"/>
    </location>
</feature>
<keyword evidence="2" id="KW-0472">Membrane</keyword>
<evidence type="ECO:0000313" key="4">
    <source>
        <dbReference type="Proteomes" id="UP000299102"/>
    </source>
</evidence>
<name>A0A4C1Z2G1_EUMVA</name>
<dbReference type="EMBL" id="BGZK01001526">
    <property type="protein sequence ID" value="GBP81710.1"/>
    <property type="molecule type" value="Genomic_DNA"/>
</dbReference>
<reference evidence="3 4" key="1">
    <citation type="journal article" date="2019" name="Commun. Biol.">
        <title>The bagworm genome reveals a unique fibroin gene that provides high tensile strength.</title>
        <authorList>
            <person name="Kono N."/>
            <person name="Nakamura H."/>
            <person name="Ohtoshi R."/>
            <person name="Tomita M."/>
            <person name="Numata K."/>
            <person name="Arakawa K."/>
        </authorList>
    </citation>
    <scope>NUCLEOTIDE SEQUENCE [LARGE SCALE GENOMIC DNA]</scope>
</reference>
<organism evidence="3 4">
    <name type="scientific">Eumeta variegata</name>
    <name type="common">Bagworm moth</name>
    <name type="synonym">Eumeta japonica</name>
    <dbReference type="NCBI Taxonomy" id="151549"/>
    <lineage>
        <taxon>Eukaryota</taxon>
        <taxon>Metazoa</taxon>
        <taxon>Ecdysozoa</taxon>
        <taxon>Arthropoda</taxon>
        <taxon>Hexapoda</taxon>
        <taxon>Insecta</taxon>
        <taxon>Pterygota</taxon>
        <taxon>Neoptera</taxon>
        <taxon>Endopterygota</taxon>
        <taxon>Lepidoptera</taxon>
        <taxon>Glossata</taxon>
        <taxon>Ditrysia</taxon>
        <taxon>Tineoidea</taxon>
        <taxon>Psychidae</taxon>
        <taxon>Oiketicinae</taxon>
        <taxon>Eumeta</taxon>
    </lineage>
</organism>